<keyword evidence="3" id="KW-1003">Cell membrane</keyword>
<feature type="transmembrane region" description="Helical" evidence="7">
    <location>
        <begin position="288"/>
        <end position="307"/>
    </location>
</feature>
<keyword evidence="6 7" id="KW-0472">Membrane</keyword>
<feature type="transmembrane region" description="Helical" evidence="7">
    <location>
        <begin position="381"/>
        <end position="399"/>
    </location>
</feature>
<feature type="transmembrane region" description="Helical" evidence="7">
    <location>
        <begin position="242"/>
        <end position="260"/>
    </location>
</feature>
<feature type="transmembrane region" description="Helical" evidence="7">
    <location>
        <begin position="76"/>
        <end position="97"/>
    </location>
</feature>
<comment type="similarity">
    <text evidence="2">Belongs to the polysaccharide synthase family.</text>
</comment>
<name>A0A843YKQ3_9RHOB</name>
<evidence type="ECO:0000256" key="3">
    <source>
        <dbReference type="ARBA" id="ARBA00022475"/>
    </source>
</evidence>
<dbReference type="PANTHER" id="PTHR30250:SF10">
    <property type="entry name" value="LIPOPOLYSACCHARIDE BIOSYNTHESIS PROTEIN WZXC"/>
    <property type="match status" value="1"/>
</dbReference>
<accession>A0A843YKQ3</accession>
<feature type="transmembrane region" description="Helical" evidence="7">
    <location>
        <begin position="352"/>
        <end position="375"/>
    </location>
</feature>
<sequence>MARAVRSASWMILGFGGSQAMRLASNLILTRILFPEAFGVMALITVITTGLVLFSDVGIGPAILQSKRGDDPDFLDTAWTIQVVRGLGLWGITFLLAWPVARFYDAPELIYLLPIAGTMLAVEGFKPTRIETAHRHLLVGRVTQLELASQAVSLIVIVLLALATQSVVALALGTVIQSLFYVLSTHINLPGHRNRFHWDKSCAQDLIKFGKWIFLSTAFWFITSQGDRAILGKFISLEMLGVYNIAFFLASFPMSLGYAVNQRLMIPIYRDSSAADAQSLRKQRMLRAGLSGGILALLWTMALAGPWLVDLLYDDRYQIAGAIMVPLSLVLAPAVIVMTYDQAALAAGDSKSFFWVSAIRAVSQTLLFLCGVVWFGLPGGIAAMGIALLVTYPAIVAIARAHKVWDPLHDVVATGLTLLVASYAVWIHWDRVWHMLLTFQP</sequence>
<organism evidence="8 9">
    <name type="scientific">Tritonibacter litoralis</name>
    <dbReference type="NCBI Taxonomy" id="2662264"/>
    <lineage>
        <taxon>Bacteria</taxon>
        <taxon>Pseudomonadati</taxon>
        <taxon>Pseudomonadota</taxon>
        <taxon>Alphaproteobacteria</taxon>
        <taxon>Rhodobacterales</taxon>
        <taxon>Paracoccaceae</taxon>
        <taxon>Tritonibacter</taxon>
    </lineage>
</organism>
<dbReference type="InterPro" id="IPR050833">
    <property type="entry name" value="Poly_Biosynth_Transport"/>
</dbReference>
<evidence type="ECO:0000256" key="1">
    <source>
        <dbReference type="ARBA" id="ARBA00004651"/>
    </source>
</evidence>
<dbReference type="AlphaFoldDB" id="A0A843YKQ3"/>
<feature type="transmembrane region" description="Helical" evidence="7">
    <location>
        <begin position="40"/>
        <end position="64"/>
    </location>
</feature>
<evidence type="ECO:0000256" key="4">
    <source>
        <dbReference type="ARBA" id="ARBA00022692"/>
    </source>
</evidence>
<keyword evidence="5 7" id="KW-1133">Transmembrane helix</keyword>
<evidence type="ECO:0000256" key="6">
    <source>
        <dbReference type="ARBA" id="ARBA00023136"/>
    </source>
</evidence>
<feature type="transmembrane region" description="Helical" evidence="7">
    <location>
        <begin position="411"/>
        <end position="429"/>
    </location>
</feature>
<evidence type="ECO:0000256" key="5">
    <source>
        <dbReference type="ARBA" id="ARBA00022989"/>
    </source>
</evidence>
<evidence type="ECO:0000256" key="2">
    <source>
        <dbReference type="ARBA" id="ARBA00007430"/>
    </source>
</evidence>
<feature type="transmembrane region" description="Helical" evidence="7">
    <location>
        <begin position="319"/>
        <end position="340"/>
    </location>
</feature>
<evidence type="ECO:0000313" key="8">
    <source>
        <dbReference type="EMBL" id="MQQ09267.1"/>
    </source>
</evidence>
<keyword evidence="9" id="KW-1185">Reference proteome</keyword>
<dbReference type="Pfam" id="PF13440">
    <property type="entry name" value="Polysacc_synt_3"/>
    <property type="match status" value="1"/>
</dbReference>
<proteinExistence type="inferred from homology"/>
<comment type="caution">
    <text evidence="8">The sequence shown here is derived from an EMBL/GenBank/DDBJ whole genome shotgun (WGS) entry which is preliminary data.</text>
</comment>
<reference evidence="8 9" key="1">
    <citation type="submission" date="2019-10" db="EMBL/GenBank/DDBJ databases">
        <title>Epibacterium sp. nov., isolated from seawater.</title>
        <authorList>
            <person name="Zhang X."/>
            <person name="Li N."/>
        </authorList>
    </citation>
    <scope>NUCLEOTIDE SEQUENCE [LARGE SCALE GENOMIC DNA]</scope>
    <source>
        <strain evidence="8 9">SM1979</strain>
    </source>
</reference>
<dbReference type="EMBL" id="WIBF01000007">
    <property type="protein sequence ID" value="MQQ09267.1"/>
    <property type="molecule type" value="Genomic_DNA"/>
</dbReference>
<dbReference type="Proteomes" id="UP000444174">
    <property type="component" value="Unassembled WGS sequence"/>
</dbReference>
<keyword evidence="4 7" id="KW-0812">Transmembrane</keyword>
<evidence type="ECO:0000256" key="7">
    <source>
        <dbReference type="SAM" id="Phobius"/>
    </source>
</evidence>
<comment type="subcellular location">
    <subcellularLocation>
        <location evidence="1">Cell membrane</location>
        <topology evidence="1">Multi-pass membrane protein</topology>
    </subcellularLocation>
</comment>
<evidence type="ECO:0000313" key="9">
    <source>
        <dbReference type="Proteomes" id="UP000444174"/>
    </source>
</evidence>
<protein>
    <submittedName>
        <fullName evidence="8">Oligosaccharide flippase family protein</fullName>
    </submittedName>
</protein>
<gene>
    <name evidence="8" type="ORF">GFB49_12440</name>
</gene>
<dbReference type="GO" id="GO:0005886">
    <property type="term" value="C:plasma membrane"/>
    <property type="evidence" value="ECO:0007669"/>
    <property type="project" value="UniProtKB-SubCell"/>
</dbReference>
<dbReference type="PANTHER" id="PTHR30250">
    <property type="entry name" value="PST FAMILY PREDICTED COLANIC ACID TRANSPORTER"/>
    <property type="match status" value="1"/>
</dbReference>